<evidence type="ECO:0000256" key="7">
    <source>
        <dbReference type="ARBA" id="ARBA00023134"/>
    </source>
</evidence>
<protein>
    <submittedName>
        <fullName evidence="12">Signal recognition particle receptor FtsY, partial</fullName>
    </submittedName>
</protein>
<comment type="subcellular location">
    <subcellularLocation>
        <location evidence="1">Cell membrane</location>
        <topology evidence="1">Peripheral membrane protein</topology>
        <orientation evidence="1">Cytoplasmic side</orientation>
    </subcellularLocation>
</comment>
<evidence type="ECO:0000256" key="4">
    <source>
        <dbReference type="ARBA" id="ARBA00022490"/>
    </source>
</evidence>
<evidence type="ECO:0000256" key="8">
    <source>
        <dbReference type="ARBA" id="ARBA00023136"/>
    </source>
</evidence>
<feature type="domain" description="SRP54-type proteins GTP-binding" evidence="11">
    <location>
        <begin position="318"/>
        <end position="331"/>
    </location>
</feature>
<evidence type="ECO:0000313" key="13">
    <source>
        <dbReference type="Proteomes" id="UP000294380"/>
    </source>
</evidence>
<keyword evidence="8" id="KW-0472">Membrane</keyword>
<dbReference type="PANTHER" id="PTHR43134">
    <property type="entry name" value="SIGNAL RECOGNITION PARTICLE RECEPTOR SUBUNIT ALPHA"/>
    <property type="match status" value="1"/>
</dbReference>
<evidence type="ECO:0000256" key="1">
    <source>
        <dbReference type="ARBA" id="ARBA00004413"/>
    </source>
</evidence>
<dbReference type="GO" id="GO:0005737">
    <property type="term" value="C:cytoplasm"/>
    <property type="evidence" value="ECO:0007669"/>
    <property type="project" value="UniProtKB-ARBA"/>
</dbReference>
<dbReference type="PANTHER" id="PTHR43134:SF1">
    <property type="entry name" value="SIGNAL RECOGNITION PARTICLE RECEPTOR SUBUNIT ALPHA"/>
    <property type="match status" value="1"/>
</dbReference>
<dbReference type="Proteomes" id="UP000294380">
    <property type="component" value="Chromosome"/>
</dbReference>
<dbReference type="NCBIfam" id="TIGR00064">
    <property type="entry name" value="ftsY"/>
    <property type="match status" value="1"/>
</dbReference>
<sequence>MFNKKKNFFSALNFFSKNKKKIDIIKNDNTNVLSKSTKNTSKKPVFSFLSNYANIAKNFFINKINSIFSNKTIDKHIFKELKNLLLLSDFGVVATEKILYTFKKNILKKNISDTKVAIIYFKTLLLKMLTTSQKFEYCCFEEIPFVILIVGVNGVGKTTTAVKLAYFYKQLGHSVLLAAGDTFRSAAVDQLVELGLTYDIPVFSKPIGSDSASVVFDAVNLAIKQEKKILIIDTAGRLHNKNHLIQELQKINRVIKKCLPIAPQEIFLILDAGIGQNSIQQAKIFSSHIKITGSIVTKLDGTAKGGIIFSIVNELMIPVRYIGVGEKIKDLQLFNQKKFIDGFFNIKL</sequence>
<dbReference type="SMART" id="SM00963">
    <property type="entry name" value="SRP54_N"/>
    <property type="match status" value="1"/>
</dbReference>
<comment type="catalytic activity">
    <reaction evidence="10">
        <text>GTP + H2O = GDP + phosphate + H(+)</text>
        <dbReference type="Rhea" id="RHEA:19669"/>
        <dbReference type="ChEBI" id="CHEBI:15377"/>
        <dbReference type="ChEBI" id="CHEBI:15378"/>
        <dbReference type="ChEBI" id="CHEBI:37565"/>
        <dbReference type="ChEBI" id="CHEBI:43474"/>
        <dbReference type="ChEBI" id="CHEBI:58189"/>
        <dbReference type="EC" id="3.6.5.4"/>
    </reaction>
</comment>
<dbReference type="Gene3D" id="3.40.50.300">
    <property type="entry name" value="P-loop containing nucleotide triphosphate hydrolases"/>
    <property type="match status" value="1"/>
</dbReference>
<evidence type="ECO:0000256" key="6">
    <source>
        <dbReference type="ARBA" id="ARBA00022801"/>
    </source>
</evidence>
<evidence type="ECO:0000256" key="9">
    <source>
        <dbReference type="ARBA" id="ARBA00023170"/>
    </source>
</evidence>
<proteinExistence type="inferred from homology"/>
<dbReference type="GO" id="GO:0005047">
    <property type="term" value="F:signal recognition particle binding"/>
    <property type="evidence" value="ECO:0007669"/>
    <property type="project" value="TreeGrafter"/>
</dbReference>
<reference evidence="12 13" key="1">
    <citation type="submission" date="2019-02" db="EMBL/GenBank/DDBJ databases">
        <authorList>
            <person name="Manzano-Marin A."/>
            <person name="Manzano-Marin A."/>
        </authorList>
    </citation>
    <scope>NUCLEOTIDE SEQUENCE [LARGE SCALE GENOMIC DNA]</scope>
    <source>
        <strain evidence="12 13">BuCikochiana</strain>
    </source>
</reference>
<keyword evidence="9 12" id="KW-0675">Receptor</keyword>
<dbReference type="SMART" id="SM00382">
    <property type="entry name" value="AAA"/>
    <property type="match status" value="1"/>
</dbReference>
<dbReference type="SUPFAM" id="SSF52540">
    <property type="entry name" value="P-loop containing nucleoside triphosphate hydrolases"/>
    <property type="match status" value="1"/>
</dbReference>
<dbReference type="InterPro" id="IPR036225">
    <property type="entry name" value="SRP/SRP_N"/>
</dbReference>
<dbReference type="InterPro" id="IPR004390">
    <property type="entry name" value="SR_rcpt_FtsY"/>
</dbReference>
<evidence type="ECO:0000256" key="10">
    <source>
        <dbReference type="ARBA" id="ARBA00048027"/>
    </source>
</evidence>
<dbReference type="InterPro" id="IPR042101">
    <property type="entry name" value="SRP54_N_sf"/>
</dbReference>
<dbReference type="SMART" id="SM00962">
    <property type="entry name" value="SRP54"/>
    <property type="match status" value="1"/>
</dbReference>
<keyword evidence="5" id="KW-0547">Nucleotide-binding</keyword>
<organism evidence="12 13">
    <name type="scientific">Buchnera aphidicola</name>
    <name type="common">Cinara kochiana kochiana</name>
    <dbReference type="NCBI Taxonomy" id="2518976"/>
    <lineage>
        <taxon>Bacteria</taxon>
        <taxon>Pseudomonadati</taxon>
        <taxon>Pseudomonadota</taxon>
        <taxon>Gammaproteobacteria</taxon>
        <taxon>Enterobacterales</taxon>
        <taxon>Erwiniaceae</taxon>
        <taxon>Buchnera</taxon>
    </lineage>
</organism>
<dbReference type="InterPro" id="IPR027417">
    <property type="entry name" value="P-loop_NTPase"/>
</dbReference>
<evidence type="ECO:0000256" key="2">
    <source>
        <dbReference type="ARBA" id="ARBA00008531"/>
    </source>
</evidence>
<dbReference type="Pfam" id="PF02881">
    <property type="entry name" value="SRP54_N"/>
    <property type="match status" value="1"/>
</dbReference>
<dbReference type="Pfam" id="PF00448">
    <property type="entry name" value="SRP54"/>
    <property type="match status" value="1"/>
</dbReference>
<evidence type="ECO:0000259" key="11">
    <source>
        <dbReference type="PROSITE" id="PS00300"/>
    </source>
</evidence>
<dbReference type="PROSITE" id="PS00300">
    <property type="entry name" value="SRP54"/>
    <property type="match status" value="1"/>
</dbReference>
<dbReference type="SUPFAM" id="SSF47364">
    <property type="entry name" value="Domain of the SRP/SRP receptor G-proteins"/>
    <property type="match status" value="1"/>
</dbReference>
<dbReference type="GO" id="GO:0005525">
    <property type="term" value="F:GTP binding"/>
    <property type="evidence" value="ECO:0007669"/>
    <property type="project" value="UniProtKB-KW"/>
</dbReference>
<dbReference type="EMBL" id="LR217707">
    <property type="protein sequence ID" value="VFP80942.1"/>
    <property type="molecule type" value="Genomic_DNA"/>
</dbReference>
<keyword evidence="6" id="KW-0378">Hydrolase</keyword>
<evidence type="ECO:0000256" key="5">
    <source>
        <dbReference type="ARBA" id="ARBA00022741"/>
    </source>
</evidence>
<keyword evidence="4" id="KW-0963">Cytoplasm</keyword>
<gene>
    <name evidence="12" type="primary">ftsY</name>
    <name evidence="12" type="ORF">BUCIKOCA2762_015</name>
</gene>
<dbReference type="GO" id="GO:0006614">
    <property type="term" value="P:SRP-dependent cotranslational protein targeting to membrane"/>
    <property type="evidence" value="ECO:0007669"/>
    <property type="project" value="InterPro"/>
</dbReference>
<evidence type="ECO:0000313" key="12">
    <source>
        <dbReference type="EMBL" id="VFP80942.1"/>
    </source>
</evidence>
<dbReference type="InterPro" id="IPR013822">
    <property type="entry name" value="Signal_recog_particl_SRP54_hlx"/>
</dbReference>
<dbReference type="GO" id="GO:0003924">
    <property type="term" value="F:GTPase activity"/>
    <property type="evidence" value="ECO:0007669"/>
    <property type="project" value="TreeGrafter"/>
</dbReference>
<dbReference type="InterPro" id="IPR000897">
    <property type="entry name" value="SRP54_GTPase_dom"/>
</dbReference>
<dbReference type="InterPro" id="IPR003593">
    <property type="entry name" value="AAA+_ATPase"/>
</dbReference>
<dbReference type="Gene3D" id="1.20.120.140">
    <property type="entry name" value="Signal recognition particle SRP54, nucleotide-binding domain"/>
    <property type="match status" value="1"/>
</dbReference>
<keyword evidence="3" id="KW-1003">Cell membrane</keyword>
<comment type="similarity">
    <text evidence="2">Belongs to the GTP-binding SRP family.</text>
</comment>
<name>A0A451D560_9GAMM</name>
<dbReference type="AlphaFoldDB" id="A0A451D560"/>
<accession>A0A451D560</accession>
<dbReference type="GO" id="GO:0005886">
    <property type="term" value="C:plasma membrane"/>
    <property type="evidence" value="ECO:0007669"/>
    <property type="project" value="UniProtKB-SubCell"/>
</dbReference>
<evidence type="ECO:0000256" key="3">
    <source>
        <dbReference type="ARBA" id="ARBA00022475"/>
    </source>
</evidence>
<keyword evidence="7" id="KW-0342">GTP-binding</keyword>
<dbReference type="FunFam" id="3.40.50.300:FF:000053">
    <property type="entry name" value="Signal recognition particle receptor FtsY"/>
    <property type="match status" value="1"/>
</dbReference>